<proteinExistence type="predicted"/>
<comment type="caution">
    <text evidence="2">The sequence shown here is derived from an EMBL/GenBank/DDBJ whole genome shotgun (WGS) entry which is preliminary data.</text>
</comment>
<feature type="chain" id="PRO_5046580934" evidence="1">
    <location>
        <begin position="30"/>
        <end position="205"/>
    </location>
</feature>
<dbReference type="PROSITE" id="PS51318">
    <property type="entry name" value="TAT"/>
    <property type="match status" value="1"/>
</dbReference>
<dbReference type="InterPro" id="IPR006311">
    <property type="entry name" value="TAT_signal"/>
</dbReference>
<keyword evidence="1" id="KW-0732">Signal</keyword>
<evidence type="ECO:0000313" key="2">
    <source>
        <dbReference type="EMBL" id="MBM7061035.1"/>
    </source>
</evidence>
<dbReference type="EMBL" id="JAFEUP010000003">
    <property type="protein sequence ID" value="MBM7061035.1"/>
    <property type="molecule type" value="Genomic_DNA"/>
</dbReference>
<protein>
    <submittedName>
        <fullName evidence="2">Uncharacterized protein</fullName>
    </submittedName>
</protein>
<accession>A0ABS2IE43</accession>
<name>A0ABS2IE43_9GAMM</name>
<gene>
    <name evidence="2" type="ORF">JQX08_09980</name>
</gene>
<keyword evidence="3" id="KW-1185">Reference proteome</keyword>
<sequence length="205" mass="21839">MSRRTVLKGAVAAPALGLGFSVLSTPASASGSVHAMVYDSRFAASGAIADELMRMGIQQAPIEGDVTGVWFSTLDPLWAKRPATIAGLTSPAALLCLEQLAWNRHHRVVMRIDHVRTPGGGIEHRIDAPAELIPAMTAALREAPDWSRAVARLAGELPGPLFYSARMDQARVVVSKNAVPMGGQTHQVTWVIAADQTVHSSFRTA</sequence>
<feature type="signal peptide" evidence="1">
    <location>
        <begin position="1"/>
        <end position="29"/>
    </location>
</feature>
<dbReference type="Proteomes" id="UP000717995">
    <property type="component" value="Unassembled WGS sequence"/>
</dbReference>
<dbReference type="RefSeq" id="WP_205348234.1">
    <property type="nucleotide sequence ID" value="NZ_JAFEUP010000003.1"/>
</dbReference>
<reference evidence="2 3" key="1">
    <citation type="submission" date="2021-02" db="EMBL/GenBank/DDBJ databases">
        <authorList>
            <person name="Lee D.-H."/>
        </authorList>
    </citation>
    <scope>NUCLEOTIDE SEQUENCE [LARGE SCALE GENOMIC DNA]</scope>
    <source>
        <strain evidence="2 3">UL073</strain>
    </source>
</reference>
<organism evidence="2 3">
    <name type="scientific">Zestomonas insulae</name>
    <dbReference type="NCBI Taxonomy" id="2809017"/>
    <lineage>
        <taxon>Bacteria</taxon>
        <taxon>Pseudomonadati</taxon>
        <taxon>Pseudomonadota</taxon>
        <taxon>Gammaproteobacteria</taxon>
        <taxon>Pseudomonadales</taxon>
        <taxon>Pseudomonadaceae</taxon>
        <taxon>Zestomonas</taxon>
    </lineage>
</organism>
<evidence type="ECO:0000256" key="1">
    <source>
        <dbReference type="SAM" id="SignalP"/>
    </source>
</evidence>
<evidence type="ECO:0000313" key="3">
    <source>
        <dbReference type="Proteomes" id="UP000717995"/>
    </source>
</evidence>